<proteinExistence type="predicted"/>
<dbReference type="Pfam" id="PF18914">
    <property type="entry name" value="DUF5666"/>
    <property type="match status" value="1"/>
</dbReference>
<dbReference type="KEGG" id="psim:KR76_18860"/>
<dbReference type="Proteomes" id="UP000030300">
    <property type="component" value="Chromosome"/>
</dbReference>
<evidence type="ECO:0000313" key="1">
    <source>
        <dbReference type="EMBL" id="AIY18315.1"/>
    </source>
</evidence>
<dbReference type="OrthoDB" id="3790380at2"/>
<organism evidence="1 2">
    <name type="scientific">Nocardioides simplex</name>
    <name type="common">Arthrobacter simplex</name>
    <dbReference type="NCBI Taxonomy" id="2045"/>
    <lineage>
        <taxon>Bacteria</taxon>
        <taxon>Bacillati</taxon>
        <taxon>Actinomycetota</taxon>
        <taxon>Actinomycetes</taxon>
        <taxon>Propionibacteriales</taxon>
        <taxon>Nocardioidaceae</taxon>
        <taxon>Pimelobacter</taxon>
    </lineage>
</organism>
<name>A0A0A1DSD2_NOCSI</name>
<dbReference type="PROSITE" id="PS51257">
    <property type="entry name" value="PROKAR_LIPOPROTEIN"/>
    <property type="match status" value="1"/>
</dbReference>
<gene>
    <name evidence="1" type="ORF">KR76_18860</name>
</gene>
<dbReference type="EMBL" id="CP009896">
    <property type="protein sequence ID" value="AIY18315.1"/>
    <property type="molecule type" value="Genomic_DNA"/>
</dbReference>
<dbReference type="GeneID" id="96610870"/>
<dbReference type="HOGENOM" id="CLU_081555_0_0_11"/>
<protein>
    <submittedName>
        <fullName evidence="1">PE_PGRS family protein</fullName>
    </submittedName>
</protein>
<keyword evidence="2" id="KW-1185">Reference proteome</keyword>
<dbReference type="eggNOG" id="ENOG50334YX">
    <property type="taxonomic scope" value="Bacteria"/>
</dbReference>
<accession>A0A0A1DSD2</accession>
<dbReference type="AlphaFoldDB" id="A0A0A1DSD2"/>
<dbReference type="InterPro" id="IPR043724">
    <property type="entry name" value="DUF5666"/>
</dbReference>
<evidence type="ECO:0000313" key="2">
    <source>
        <dbReference type="Proteomes" id="UP000030300"/>
    </source>
</evidence>
<reference evidence="1 2" key="1">
    <citation type="journal article" date="2015" name="Genome Announc.">
        <title>Complete Genome Sequence of Steroid-Transforming Nocardioides simplex VKM Ac-2033D.</title>
        <authorList>
            <person name="Shtratnikova V.Y."/>
            <person name="Schelkunov M.I."/>
            <person name="Pekov Y.A."/>
            <person name="Fokina V.V."/>
            <person name="Logacheva M.D."/>
            <person name="Sokolov S.L."/>
            <person name="Bragin E.Y."/>
            <person name="Ashapkin V.V."/>
            <person name="Donova M.V."/>
        </authorList>
    </citation>
    <scope>NUCLEOTIDE SEQUENCE [LARGE SCALE GENOMIC DNA]</scope>
    <source>
        <strain evidence="1 2">VKM Ac-2033D</strain>
    </source>
</reference>
<dbReference type="RefSeq" id="WP_038680440.1">
    <property type="nucleotide sequence ID" value="NZ_BJMC01000022.1"/>
</dbReference>
<dbReference type="STRING" id="2045.KR76_18860"/>
<sequence>MTSIPIRTDRPLVLLATGTFMALVLAGCGSDDAAAPDTTAAAAGPAAGSGAPGAPGAPGTSGQIAAVDGKVLQVRSQRTGQVAVTVTDRTTVTDQVAGTYADVTVGSCVVVRTGTGDGAAATSVAVQAAGDDGCSGPGGGQRPTDLPSDLPSDFPSDLPTDRPTDRPSGMPGFGVRGEVTSVADGSFVVSGGPDGDRTVTVADTTTYTHAAAATAAALTTGRCVQVSGDPDDTGAVTATAIQVSDAVDDQCGR</sequence>